<evidence type="ECO:0000313" key="2">
    <source>
        <dbReference type="Proteomes" id="UP000604046"/>
    </source>
</evidence>
<dbReference type="EMBL" id="CAJNDS010001890">
    <property type="protein sequence ID" value="CAE7287580.1"/>
    <property type="molecule type" value="Genomic_DNA"/>
</dbReference>
<keyword evidence="2" id="KW-1185">Reference proteome</keyword>
<comment type="caution">
    <text evidence="1">The sequence shown here is derived from an EMBL/GenBank/DDBJ whole genome shotgun (WGS) entry which is preliminary data.</text>
</comment>
<protein>
    <submittedName>
        <fullName evidence="1">Uncharacterized protein</fullName>
    </submittedName>
</protein>
<sequence>MKEEYYRMTLAELRDERAFVERRMEMIMVKHSFIKSLIEDDDISDDDAEDAEGKTMSIQIRYRDALSFCINLQLVSPGKTSCTSTWSLVDANSEKSDFALVEGRLPTSKSVCADDTRSKVILQRPSTTGLY</sequence>
<proteinExistence type="predicted"/>
<dbReference type="AlphaFoldDB" id="A0A812NAH7"/>
<organism evidence="1 2">
    <name type="scientific">Symbiodinium natans</name>
    <dbReference type="NCBI Taxonomy" id="878477"/>
    <lineage>
        <taxon>Eukaryota</taxon>
        <taxon>Sar</taxon>
        <taxon>Alveolata</taxon>
        <taxon>Dinophyceae</taxon>
        <taxon>Suessiales</taxon>
        <taxon>Symbiodiniaceae</taxon>
        <taxon>Symbiodinium</taxon>
    </lineage>
</organism>
<accession>A0A812NAH7</accession>
<name>A0A812NAH7_9DINO</name>
<evidence type="ECO:0000313" key="1">
    <source>
        <dbReference type="EMBL" id="CAE7287580.1"/>
    </source>
</evidence>
<reference evidence="1" key="1">
    <citation type="submission" date="2021-02" db="EMBL/GenBank/DDBJ databases">
        <authorList>
            <person name="Dougan E. K."/>
            <person name="Rhodes N."/>
            <person name="Thang M."/>
            <person name="Chan C."/>
        </authorList>
    </citation>
    <scope>NUCLEOTIDE SEQUENCE</scope>
</reference>
<dbReference type="Proteomes" id="UP000604046">
    <property type="component" value="Unassembled WGS sequence"/>
</dbReference>
<gene>
    <name evidence="1" type="ORF">SNAT2548_LOCUS15200</name>
</gene>